<reference evidence="1 2" key="1">
    <citation type="submission" date="2018-11" db="EMBL/GenBank/DDBJ databases">
        <authorList>
            <consortium name="Pathogen Informatics"/>
        </authorList>
    </citation>
    <scope>NUCLEOTIDE SEQUENCE [LARGE SCALE GENOMIC DNA]</scope>
    <source>
        <strain evidence="1 2">Zambia</strain>
    </source>
</reference>
<dbReference type="AlphaFoldDB" id="A0A3P8IPI5"/>
<organism evidence="1 2">
    <name type="scientific">Schistosoma margrebowiei</name>
    <dbReference type="NCBI Taxonomy" id="48269"/>
    <lineage>
        <taxon>Eukaryota</taxon>
        <taxon>Metazoa</taxon>
        <taxon>Spiralia</taxon>
        <taxon>Lophotrochozoa</taxon>
        <taxon>Platyhelminthes</taxon>
        <taxon>Trematoda</taxon>
        <taxon>Digenea</taxon>
        <taxon>Strigeidida</taxon>
        <taxon>Schistosomatoidea</taxon>
        <taxon>Schistosomatidae</taxon>
        <taxon>Schistosoma</taxon>
    </lineage>
</organism>
<accession>A0A3P8IPI5</accession>
<name>A0A3P8IPI5_9TREM</name>
<sequence length="35" mass="3938">MKSANDDGDDDVNLCSFLTLLLKFIDEHKKLEGNV</sequence>
<dbReference type="EMBL" id="UZAI01021975">
    <property type="protein sequence ID" value="VDP56996.1"/>
    <property type="molecule type" value="Genomic_DNA"/>
</dbReference>
<keyword evidence="2" id="KW-1185">Reference proteome</keyword>
<evidence type="ECO:0000313" key="2">
    <source>
        <dbReference type="Proteomes" id="UP000277204"/>
    </source>
</evidence>
<gene>
    <name evidence="1" type="ORF">SMRZ_LOCUS25879</name>
</gene>
<protein>
    <submittedName>
        <fullName evidence="1">Uncharacterized protein</fullName>
    </submittedName>
</protein>
<proteinExistence type="predicted"/>
<evidence type="ECO:0000313" key="1">
    <source>
        <dbReference type="EMBL" id="VDP56996.1"/>
    </source>
</evidence>
<dbReference type="Proteomes" id="UP000277204">
    <property type="component" value="Unassembled WGS sequence"/>
</dbReference>